<sequence>MGARQRLLAQRTAVHARLADLHARHDERDLAIWHRALCTLEGDPRLVAPLLEFAHSVLASGDAVRAHAIAREAASHAVDDDARAEAAWLTGLAALAAGLVEDAARTLSTVFDASDVRLRVQALGAHLAATTWQTGAVPEGELDAALAPAERQGAAAARALALAAALLAERGETESAGRWCARARDADRGGAASGFARAWCAVHAGAVEDVRGDGSVLGAIADALALGLRGETGAGLRRLGPRAPAPVEPRDDTIRGLERSPVARAYRAVAATLLLLWSGDVRGAHEELQRAAIELPIAIPFAGLALTLARRIELAVEGDTGPLTWSIGCAVPHAARGDALLDAAIADLLADRVDEASMRAALHHELGAAPDVLWVPGIDEVGPLDTVAQGLDGHLPPDAARGCRVRALARSADRAEELEEAAEIARRLVSPFERGRAESAIGAAWAALGSPTSHVGTSSSPRACWTRRVPPRGAHSHGCDASISLPRVRLDRTASGSAAARHPPQLTSRANPGARFSPSASSRWPCS</sequence>
<dbReference type="Proteomes" id="UP001157069">
    <property type="component" value="Unassembled WGS sequence"/>
</dbReference>
<protein>
    <recommendedName>
        <fullName evidence="4">LuxR family transcriptional regulator</fullName>
    </recommendedName>
</protein>
<feature type="region of interest" description="Disordered" evidence="1">
    <location>
        <begin position="450"/>
        <end position="480"/>
    </location>
</feature>
<dbReference type="EMBL" id="BSVA01000001">
    <property type="protein sequence ID" value="GMA92241.1"/>
    <property type="molecule type" value="Genomic_DNA"/>
</dbReference>
<reference evidence="3" key="1">
    <citation type="journal article" date="2019" name="Int. J. Syst. Evol. Microbiol.">
        <title>The Global Catalogue of Microorganisms (GCM) 10K type strain sequencing project: providing services to taxonomists for standard genome sequencing and annotation.</title>
        <authorList>
            <consortium name="The Broad Institute Genomics Platform"/>
            <consortium name="The Broad Institute Genome Sequencing Center for Infectious Disease"/>
            <person name="Wu L."/>
            <person name="Ma J."/>
        </authorList>
    </citation>
    <scope>NUCLEOTIDE SEQUENCE [LARGE SCALE GENOMIC DNA]</scope>
    <source>
        <strain evidence="3">NBRC 108755</strain>
    </source>
</reference>
<evidence type="ECO:0008006" key="4">
    <source>
        <dbReference type="Google" id="ProtNLM"/>
    </source>
</evidence>
<name>A0ABQ6K0B3_9MICO</name>
<keyword evidence="3" id="KW-1185">Reference proteome</keyword>
<evidence type="ECO:0000256" key="1">
    <source>
        <dbReference type="SAM" id="MobiDB-lite"/>
    </source>
</evidence>
<accession>A0ABQ6K0B3</accession>
<feature type="compositionally biased region" description="Polar residues" evidence="1">
    <location>
        <begin position="450"/>
        <end position="461"/>
    </location>
</feature>
<comment type="caution">
    <text evidence="2">The sequence shown here is derived from an EMBL/GenBank/DDBJ whole genome shotgun (WGS) entry which is preliminary data.</text>
</comment>
<feature type="region of interest" description="Disordered" evidence="1">
    <location>
        <begin position="492"/>
        <end position="527"/>
    </location>
</feature>
<feature type="compositionally biased region" description="Polar residues" evidence="1">
    <location>
        <begin position="518"/>
        <end position="527"/>
    </location>
</feature>
<proteinExistence type="predicted"/>
<organism evidence="2 3">
    <name type="scientific">Homoserinibacter gongjuensis</name>
    <dbReference type="NCBI Taxonomy" id="1162968"/>
    <lineage>
        <taxon>Bacteria</taxon>
        <taxon>Bacillati</taxon>
        <taxon>Actinomycetota</taxon>
        <taxon>Actinomycetes</taxon>
        <taxon>Micrococcales</taxon>
        <taxon>Microbacteriaceae</taxon>
        <taxon>Homoserinibacter</taxon>
    </lineage>
</organism>
<gene>
    <name evidence="2" type="ORF">GCM10025869_27700</name>
</gene>
<evidence type="ECO:0000313" key="3">
    <source>
        <dbReference type="Proteomes" id="UP001157069"/>
    </source>
</evidence>
<dbReference type="RefSeq" id="WP_284300911.1">
    <property type="nucleotide sequence ID" value="NZ_BSVA01000001.1"/>
</dbReference>
<evidence type="ECO:0000313" key="2">
    <source>
        <dbReference type="EMBL" id="GMA92241.1"/>
    </source>
</evidence>